<gene>
    <name evidence="2" type="ORF">ACFP3V_03745</name>
</gene>
<accession>A0ABW1FWE6</accession>
<comment type="caution">
    <text evidence="2">The sequence shown here is derived from an EMBL/GenBank/DDBJ whole genome shotgun (WGS) entry which is preliminary data.</text>
</comment>
<protein>
    <submittedName>
        <fullName evidence="2">Uncharacterized protein</fullName>
    </submittedName>
</protein>
<organism evidence="2 3">
    <name type="scientific">Streptacidiphilus monticola</name>
    <dbReference type="NCBI Taxonomy" id="2161674"/>
    <lineage>
        <taxon>Bacteria</taxon>
        <taxon>Bacillati</taxon>
        <taxon>Actinomycetota</taxon>
        <taxon>Actinomycetes</taxon>
        <taxon>Kitasatosporales</taxon>
        <taxon>Streptomycetaceae</taxon>
        <taxon>Streptacidiphilus</taxon>
    </lineage>
</organism>
<reference evidence="3" key="1">
    <citation type="journal article" date="2019" name="Int. J. Syst. Evol. Microbiol.">
        <title>The Global Catalogue of Microorganisms (GCM) 10K type strain sequencing project: providing services to taxonomists for standard genome sequencing and annotation.</title>
        <authorList>
            <consortium name="The Broad Institute Genomics Platform"/>
            <consortium name="The Broad Institute Genome Sequencing Center for Infectious Disease"/>
            <person name="Wu L."/>
            <person name="Ma J."/>
        </authorList>
    </citation>
    <scope>NUCLEOTIDE SEQUENCE [LARGE SCALE GENOMIC DNA]</scope>
    <source>
        <strain evidence="3">JCM 4816</strain>
    </source>
</reference>
<evidence type="ECO:0000313" key="3">
    <source>
        <dbReference type="Proteomes" id="UP001596174"/>
    </source>
</evidence>
<feature type="compositionally biased region" description="Basic and acidic residues" evidence="1">
    <location>
        <begin position="58"/>
        <end position="73"/>
    </location>
</feature>
<dbReference type="Proteomes" id="UP001596174">
    <property type="component" value="Unassembled WGS sequence"/>
</dbReference>
<name>A0ABW1FWE6_9ACTN</name>
<proteinExistence type="predicted"/>
<sequence>MSERGVASGAVEDVAERVLGAWDVVLAVAEDRTDLADLAELGSWPERPVLATLMAQARSDDVAEPPAKRDRSAESASEIRAALHDARTRVATALKEVAADPALARRELPSNLGPLPLLTQINAMGHELALALLRAEGARTALPQPVADAGLAALVDVVGGLACRQGLTLSAGAWEPDGGLGWWFQSDTEGWTTRPGRPDRGVPGIEGTAALILGAPGGPTSLPAQLARGELRLHRISRLMGLAPLVEQVPGLPGGPLLRRAVSMVGLFGRIPGRR</sequence>
<dbReference type="RefSeq" id="WP_380579635.1">
    <property type="nucleotide sequence ID" value="NZ_JBHSQJ010000010.1"/>
</dbReference>
<dbReference type="EMBL" id="JBHSQJ010000010">
    <property type="protein sequence ID" value="MFC5906333.1"/>
    <property type="molecule type" value="Genomic_DNA"/>
</dbReference>
<evidence type="ECO:0000256" key="1">
    <source>
        <dbReference type="SAM" id="MobiDB-lite"/>
    </source>
</evidence>
<feature type="region of interest" description="Disordered" evidence="1">
    <location>
        <begin position="57"/>
        <end position="76"/>
    </location>
</feature>
<keyword evidence="3" id="KW-1185">Reference proteome</keyword>
<evidence type="ECO:0000313" key="2">
    <source>
        <dbReference type="EMBL" id="MFC5906333.1"/>
    </source>
</evidence>